<sequence>MRSSEKKEGKAMKRLKKALALIAGVAMAMSGAVSVAQADETPSYSVSNVSVSEIGAHTANVTFDWNITGVTADQIKDVCFVVSVQKYTSMTPIENRHIPYASGPDDYNCENGVKDTDLSKMTVEQAQAMYNSVYKPSDKDFTLPNWDSNQYTAATIHGQNFYRYSNGEAWDGSSLSGTQTVPVLGLEPNSTYGNTHSWLAQTFESLWEQGVRTATPIDYRDMHVGIYVHLKDGSAIHLYDGQNADVPDFTTTAEPAATTEDKLTPETKDNVTVDNGGKVEAGKSVRIYINNLKESCKADGVACFWTGYIYSTPQKLIGLGGEELSIEKDDAGKFYVDAFIPNGLSGDHKIALVDESGVVQGWTDVTVDRGSTSPFSDVVKDKTPHYDEILWLADQKITTGYKDGTFGPAGDVNRQDMAAFLYRLAGSPTFDESAAKNPFKDVNKDTPHYKEILWLASKGIAAGYTQTDGSVTFDGLAGVQRQDMAAFLHRLADVEKAPAPTGQDKAFTDVDDKTPHAEDIAWLVKTGVSTGYEDGSFGVGRVVIRQDMAAFLQRLKTNVLK</sequence>
<proteinExistence type="predicted"/>
<gene>
    <name evidence="3" type="ORF">DF196_04745</name>
</gene>
<feature type="chain" id="PRO_5015539614" description="SLH domain-containing protein" evidence="1">
    <location>
        <begin position="39"/>
        <end position="561"/>
    </location>
</feature>
<dbReference type="InterPro" id="IPR001119">
    <property type="entry name" value="SLH_dom"/>
</dbReference>
<feature type="domain" description="SLH" evidence="2">
    <location>
        <begin position="436"/>
        <end position="502"/>
    </location>
</feature>
<dbReference type="Proteomes" id="UP000245876">
    <property type="component" value="Unassembled WGS sequence"/>
</dbReference>
<feature type="domain" description="SLH" evidence="2">
    <location>
        <begin position="503"/>
        <end position="561"/>
    </location>
</feature>
<dbReference type="InterPro" id="IPR051465">
    <property type="entry name" value="Cell_Envelope_Struct_Comp"/>
</dbReference>
<evidence type="ECO:0000259" key="2">
    <source>
        <dbReference type="PROSITE" id="PS51272"/>
    </source>
</evidence>
<feature type="signal peptide" evidence="1">
    <location>
        <begin position="1"/>
        <end position="38"/>
    </location>
</feature>
<comment type="caution">
    <text evidence="3">The sequence shown here is derived from an EMBL/GenBank/DDBJ whole genome shotgun (WGS) entry which is preliminary data.</text>
</comment>
<evidence type="ECO:0000313" key="4">
    <source>
        <dbReference type="Proteomes" id="UP000245876"/>
    </source>
</evidence>
<organism evidence="3 4">
    <name type="scientific">Bifidobacterium callitrichidarum</name>
    <dbReference type="NCBI Taxonomy" id="2052941"/>
    <lineage>
        <taxon>Bacteria</taxon>
        <taxon>Bacillati</taxon>
        <taxon>Actinomycetota</taxon>
        <taxon>Actinomycetes</taxon>
        <taxon>Bifidobacteriales</taxon>
        <taxon>Bifidobacteriaceae</taxon>
        <taxon>Bifidobacterium</taxon>
    </lineage>
</organism>
<dbReference type="PANTHER" id="PTHR43308">
    <property type="entry name" value="OUTER MEMBRANE PROTEIN ALPHA-RELATED"/>
    <property type="match status" value="1"/>
</dbReference>
<keyword evidence="4" id="KW-1185">Reference proteome</keyword>
<dbReference type="AlphaFoldDB" id="A0A2U2NAI5"/>
<dbReference type="PANTHER" id="PTHR43308:SF1">
    <property type="entry name" value="OUTER MEMBRANE PROTEIN ALPHA"/>
    <property type="match status" value="1"/>
</dbReference>
<name>A0A2U2NAI5_9BIFI</name>
<dbReference type="PROSITE" id="PS51272">
    <property type="entry name" value="SLH"/>
    <property type="match status" value="3"/>
</dbReference>
<dbReference type="EMBL" id="QFFM01000008">
    <property type="protein sequence ID" value="PWG66122.1"/>
    <property type="molecule type" value="Genomic_DNA"/>
</dbReference>
<evidence type="ECO:0000313" key="3">
    <source>
        <dbReference type="EMBL" id="PWG66122.1"/>
    </source>
</evidence>
<feature type="domain" description="SLH" evidence="2">
    <location>
        <begin position="372"/>
        <end position="435"/>
    </location>
</feature>
<keyword evidence="1" id="KW-0732">Signal</keyword>
<dbReference type="Pfam" id="PF00395">
    <property type="entry name" value="SLH"/>
    <property type="match status" value="3"/>
</dbReference>
<accession>A0A2U2NAI5</accession>
<evidence type="ECO:0000256" key="1">
    <source>
        <dbReference type="SAM" id="SignalP"/>
    </source>
</evidence>
<protein>
    <recommendedName>
        <fullName evidence="2">SLH domain-containing protein</fullName>
    </recommendedName>
</protein>
<reference evidence="3 4" key="1">
    <citation type="journal article" date="2018" name="Int. J. Syst. Evol. Microbiol.">
        <title>Bifidobacterium callitrichidarum sp. nov. from the faeces of the emperor tamarin (Saguinus imperator).</title>
        <authorList>
            <person name="Modesto M."/>
            <person name="Michelini S."/>
            <person name="Sansosti M.C."/>
            <person name="De Filippo C."/>
            <person name="Cavalieri D."/>
            <person name="Qvirist L."/>
            <person name="Andlid T."/>
            <person name="Spiezio C."/>
            <person name="Sandri C."/>
            <person name="Pascarelli S."/>
            <person name="Sgorbati B."/>
            <person name="Mattarelli P."/>
        </authorList>
    </citation>
    <scope>NUCLEOTIDE SEQUENCE [LARGE SCALE GENOMIC DNA]</scope>
    <source>
        <strain evidence="3 4">TRI 5</strain>
    </source>
</reference>